<evidence type="ECO:0008006" key="3">
    <source>
        <dbReference type="Google" id="ProtNLM"/>
    </source>
</evidence>
<accession>A0ABV2TVV5</accession>
<proteinExistence type="predicted"/>
<protein>
    <recommendedName>
        <fullName evidence="3">Secreted protein</fullName>
    </recommendedName>
</protein>
<comment type="caution">
    <text evidence="1">The sequence shown here is derived from an EMBL/GenBank/DDBJ whole genome shotgun (WGS) entry which is preliminary data.</text>
</comment>
<dbReference type="RefSeq" id="WP_354618202.1">
    <property type="nucleotide sequence ID" value="NZ_JBEWYP010000003.1"/>
</dbReference>
<organism evidence="1 2">
    <name type="scientific">Sediminicola luteus</name>
    <dbReference type="NCBI Taxonomy" id="319238"/>
    <lineage>
        <taxon>Bacteria</taxon>
        <taxon>Pseudomonadati</taxon>
        <taxon>Bacteroidota</taxon>
        <taxon>Flavobacteriia</taxon>
        <taxon>Flavobacteriales</taxon>
        <taxon>Flavobacteriaceae</taxon>
        <taxon>Sediminicola</taxon>
    </lineage>
</organism>
<dbReference type="PROSITE" id="PS51257">
    <property type="entry name" value="PROKAR_LIPOPROTEIN"/>
    <property type="match status" value="1"/>
</dbReference>
<name>A0ABV2TVV5_9FLAO</name>
<evidence type="ECO:0000313" key="1">
    <source>
        <dbReference type="EMBL" id="MET7029386.1"/>
    </source>
</evidence>
<dbReference type="EMBL" id="JBEWYP010000003">
    <property type="protein sequence ID" value="MET7029386.1"/>
    <property type="molecule type" value="Genomic_DNA"/>
</dbReference>
<evidence type="ECO:0000313" key="2">
    <source>
        <dbReference type="Proteomes" id="UP001549773"/>
    </source>
</evidence>
<reference evidence="1 2" key="1">
    <citation type="submission" date="2024-07" db="EMBL/GenBank/DDBJ databases">
        <title>The genome sequence of type strain Sediminicola luteus GDMCC 1.2596T.</title>
        <authorList>
            <person name="Liu Y."/>
        </authorList>
    </citation>
    <scope>NUCLEOTIDE SEQUENCE [LARGE SCALE GENOMIC DNA]</scope>
    <source>
        <strain evidence="1 2">GDMCC 1.2596</strain>
    </source>
</reference>
<gene>
    <name evidence="1" type="ORF">ABXZ32_08260</name>
</gene>
<dbReference type="Proteomes" id="UP001549773">
    <property type="component" value="Unassembled WGS sequence"/>
</dbReference>
<keyword evidence="2" id="KW-1185">Reference proteome</keyword>
<sequence>MKKVFGILAIAALSTGLYSCEKDSTMDETQALYETMDTNATDGSVVKTEERD</sequence>